<dbReference type="HOGENOM" id="CLU_3200858_0_0_10"/>
<evidence type="ECO:0000313" key="3">
    <source>
        <dbReference type="Proteomes" id="UP000000755"/>
    </source>
</evidence>
<proteinExistence type="predicted"/>
<dbReference type="EMBL" id="CU207366">
    <property type="protein sequence ID" value="CAL66220.1"/>
    <property type="molecule type" value="Genomic_DNA"/>
</dbReference>
<dbReference type="Proteomes" id="UP000000755">
    <property type="component" value="Chromosome"/>
</dbReference>
<dbReference type="AlphaFoldDB" id="A0M0S5"/>
<sequence length="45" mass="5060">MKDCCKTGNEKGQRGSGFKKWFNFTIFGIIVIIIIGALLLQLNEN</sequence>
<feature type="transmembrane region" description="Helical" evidence="1">
    <location>
        <begin position="21"/>
        <end position="42"/>
    </location>
</feature>
<keyword evidence="1" id="KW-0812">Transmembrane</keyword>
<evidence type="ECO:0000313" key="2">
    <source>
        <dbReference type="EMBL" id="CAL66220.1"/>
    </source>
</evidence>
<gene>
    <name evidence="2" type="ordered locus">GFO_1246</name>
</gene>
<accession>A0M0S5</accession>
<organism evidence="2 3">
    <name type="scientific">Christiangramia forsetii (strain DSM 17595 / CGMCC 1.15422 / KT0803)</name>
    <name type="common">Gramella forsetii</name>
    <dbReference type="NCBI Taxonomy" id="411154"/>
    <lineage>
        <taxon>Bacteria</taxon>
        <taxon>Pseudomonadati</taxon>
        <taxon>Bacteroidota</taxon>
        <taxon>Flavobacteriia</taxon>
        <taxon>Flavobacteriales</taxon>
        <taxon>Flavobacteriaceae</taxon>
        <taxon>Christiangramia</taxon>
    </lineage>
</organism>
<dbReference type="KEGG" id="gfo:GFO_1246"/>
<keyword evidence="1" id="KW-1133">Transmembrane helix</keyword>
<keyword evidence="1" id="KW-0472">Membrane</keyword>
<reference evidence="2 3" key="1">
    <citation type="journal article" date="2006" name="Environ. Microbiol.">
        <title>Whole genome analysis of the marine Bacteroidetes'Gramella forsetii' reveals adaptations to degradation of polymeric organic matter.</title>
        <authorList>
            <person name="Bauer M."/>
            <person name="Kube M."/>
            <person name="Teeling H."/>
            <person name="Richter M."/>
            <person name="Lombardot T."/>
            <person name="Allers E."/>
            <person name="Wuerdemann C.A."/>
            <person name="Quast C."/>
            <person name="Kuhl H."/>
            <person name="Knaust F."/>
            <person name="Woebken D."/>
            <person name="Bischof K."/>
            <person name="Mussmann M."/>
            <person name="Choudhuri J.V."/>
            <person name="Meyer F."/>
            <person name="Reinhardt R."/>
            <person name="Amann R.I."/>
            <person name="Gloeckner F.O."/>
        </authorList>
    </citation>
    <scope>NUCLEOTIDE SEQUENCE [LARGE SCALE GENOMIC DNA]</scope>
    <source>
        <strain evidence="2 3">KT0803</strain>
    </source>
</reference>
<evidence type="ECO:0000256" key="1">
    <source>
        <dbReference type="SAM" id="Phobius"/>
    </source>
</evidence>
<dbReference type="STRING" id="411154.GFO_1246"/>
<name>A0M0S5_CHRFK</name>
<protein>
    <submittedName>
        <fullName evidence="2">Uncharacterized protein</fullName>
    </submittedName>
</protein>